<dbReference type="Pfam" id="PF15474">
    <property type="entry name" value="MU117"/>
    <property type="match status" value="1"/>
</dbReference>
<dbReference type="InterPro" id="IPR029167">
    <property type="entry name" value="Mug117"/>
</dbReference>
<protein>
    <submittedName>
        <fullName evidence="2">Uncharacterized protein</fullName>
    </submittedName>
</protein>
<accession>A0A5N6TAY0</accession>
<reference evidence="2 3" key="1">
    <citation type="submission" date="2019-04" db="EMBL/GenBank/DDBJ databases">
        <title>Friends and foes A comparative genomics study of 23 Aspergillus species from section Flavi.</title>
        <authorList>
            <consortium name="DOE Joint Genome Institute"/>
            <person name="Kjaerbolling I."/>
            <person name="Vesth T."/>
            <person name="Frisvad J.C."/>
            <person name="Nybo J.L."/>
            <person name="Theobald S."/>
            <person name="Kildgaard S."/>
            <person name="Isbrandt T."/>
            <person name="Kuo A."/>
            <person name="Sato A."/>
            <person name="Lyhne E.K."/>
            <person name="Kogle M.E."/>
            <person name="Wiebenga A."/>
            <person name="Kun R.S."/>
            <person name="Lubbers R.J."/>
            <person name="Makela M.R."/>
            <person name="Barry K."/>
            <person name="Chovatia M."/>
            <person name="Clum A."/>
            <person name="Daum C."/>
            <person name="Haridas S."/>
            <person name="He G."/>
            <person name="LaButti K."/>
            <person name="Lipzen A."/>
            <person name="Mondo S."/>
            <person name="Riley R."/>
            <person name="Salamov A."/>
            <person name="Simmons B.A."/>
            <person name="Magnuson J.K."/>
            <person name="Henrissat B."/>
            <person name="Mortensen U.H."/>
            <person name="Larsen T.O."/>
            <person name="Devries R.P."/>
            <person name="Grigoriev I.V."/>
            <person name="Machida M."/>
            <person name="Baker S.E."/>
            <person name="Andersen M.R."/>
        </authorList>
    </citation>
    <scope>NUCLEOTIDE SEQUENCE [LARGE SCALE GENOMIC DNA]</scope>
    <source>
        <strain evidence="2 3">CBS 117625</strain>
    </source>
</reference>
<dbReference type="GeneID" id="43642465"/>
<feature type="compositionally biased region" description="Low complexity" evidence="1">
    <location>
        <begin position="130"/>
        <end position="154"/>
    </location>
</feature>
<dbReference type="AlphaFoldDB" id="A0A5N6TAY0"/>
<dbReference type="EMBL" id="ML743551">
    <property type="protein sequence ID" value="KAE8143535.1"/>
    <property type="molecule type" value="Genomic_DNA"/>
</dbReference>
<dbReference type="Proteomes" id="UP000325672">
    <property type="component" value="Unassembled WGS sequence"/>
</dbReference>
<dbReference type="OrthoDB" id="73875at2759"/>
<evidence type="ECO:0000313" key="3">
    <source>
        <dbReference type="Proteomes" id="UP000325672"/>
    </source>
</evidence>
<proteinExistence type="predicted"/>
<evidence type="ECO:0000256" key="1">
    <source>
        <dbReference type="SAM" id="MobiDB-lite"/>
    </source>
</evidence>
<sequence length="305" mass="32717">MARGSQLEPSVEGVEGAIYSRRRGSRDRKRGWSRRKNRRKRRKYVGSSLLTPASTLTTTTSTHCATIKACSAQATTTTTTISSDGSITTQMEGLFPAPSADSAKWSSIQSSILSRLASYDAIVMPRLTSTSTASTSEATTSTSTTTSPTASETSYDCEGSDRCKTFANLRSFCDMAKSFLKDDITYQNTEGECYTDGKNAGYGCGVFIEAKDCEMKGREIAVAYDHIHQETGGDCAKCGSAWFSDGCRVKVDYGSGCKATNGPLEPVPGNPTISSASASFIKLRTRMILCLSSIQLANLANGEDR</sequence>
<organism evidence="2 3">
    <name type="scientific">Aspergillus pseudotamarii</name>
    <dbReference type="NCBI Taxonomy" id="132259"/>
    <lineage>
        <taxon>Eukaryota</taxon>
        <taxon>Fungi</taxon>
        <taxon>Dikarya</taxon>
        <taxon>Ascomycota</taxon>
        <taxon>Pezizomycotina</taxon>
        <taxon>Eurotiomycetes</taxon>
        <taxon>Eurotiomycetidae</taxon>
        <taxon>Eurotiales</taxon>
        <taxon>Aspergillaceae</taxon>
        <taxon>Aspergillus</taxon>
        <taxon>Aspergillus subgen. Circumdati</taxon>
    </lineage>
</organism>
<evidence type="ECO:0000313" key="2">
    <source>
        <dbReference type="EMBL" id="KAE8143535.1"/>
    </source>
</evidence>
<gene>
    <name evidence="2" type="ORF">BDV38DRAFT_276620</name>
</gene>
<feature type="region of interest" description="Disordered" evidence="1">
    <location>
        <begin position="21"/>
        <end position="43"/>
    </location>
</feature>
<keyword evidence="3" id="KW-1185">Reference proteome</keyword>
<name>A0A5N6TAY0_ASPPS</name>
<dbReference type="RefSeq" id="XP_031919598.1">
    <property type="nucleotide sequence ID" value="XM_032058255.1"/>
</dbReference>
<feature type="region of interest" description="Disordered" evidence="1">
    <location>
        <begin position="130"/>
        <end position="158"/>
    </location>
</feature>